<sequence length="583" mass="63956">MEEDQELKHVCKLCNKSFPCGRSLGGHMRSHVINSAETDKKLNKSKLSSVNNGGGAIGTPVSYGLRDNPKKTGRFADSNEKTNLLLHDKVCKECGKGFQSWKALFGHMKCHSERISSTVEEDSWTSAANNESAVAAPNRKKRSRRVTRYIATETSSLSVANNNNNGSSCVCENVQEQEEVAMCLIMLSRDVGNKGSGLNYVAESSDEVGSSIRSNGIAKNSWSDGSEAVKFKKLRNGKLEPAILGSENSHFVTKQSEFGPSGVSRNGSKSKLKISDVCVDGSGNDKTKKPKVEDGTELGENVMKKLNSKKSKKQWLNLLNPELGDVWETEKDKALENKSKFECTTCNKTFHSYQALGGHRASHKKIKGCFAWKIDSGENSIEETEISPDPTVDAKLIKALKNEDPIETSPVTKKNKGHECPFCFKVFSSGQALGGHKRSHLVGSNQSTVIQKPVPEIRDVLDLNLPAPVEEESSTEQVGFKPWWVEIARNHKHEPLFGTNSICCLQLVSSSHSSTSRKHDFIPHPTDRGHPGDLLKGRCLGPAGEWEDFPVRGGFGGIAGNALIDPQSLFKFHKGRTSCVMQW</sequence>
<feature type="domain" description="C2H2-type" evidence="2">
    <location>
        <begin position="418"/>
        <end position="440"/>
    </location>
</feature>
<evidence type="ECO:0000259" key="2">
    <source>
        <dbReference type="PROSITE" id="PS50157"/>
    </source>
</evidence>
<dbReference type="PROSITE" id="PS50157">
    <property type="entry name" value="ZINC_FINGER_C2H2_2"/>
    <property type="match status" value="4"/>
</dbReference>
<dbReference type="Pfam" id="PF13912">
    <property type="entry name" value="zf-C2H2_6"/>
    <property type="match status" value="4"/>
</dbReference>
<dbReference type="Gene3D" id="3.30.160.60">
    <property type="entry name" value="Classic Zinc Finger"/>
    <property type="match status" value="2"/>
</dbReference>
<name>A0A7J7I0P5_CAMSI</name>
<keyword evidence="1" id="KW-0479">Metal-binding</keyword>
<reference evidence="4" key="1">
    <citation type="journal article" date="2020" name="Nat. Commun.">
        <title>Genome assembly of wild tea tree DASZ reveals pedigree and selection history of tea varieties.</title>
        <authorList>
            <person name="Zhang W."/>
            <person name="Zhang Y."/>
            <person name="Qiu H."/>
            <person name="Guo Y."/>
            <person name="Wan H."/>
            <person name="Zhang X."/>
            <person name="Scossa F."/>
            <person name="Alseekh S."/>
            <person name="Zhang Q."/>
            <person name="Wang P."/>
            <person name="Xu L."/>
            <person name="Schmidt M.H."/>
            <person name="Jia X."/>
            <person name="Li D."/>
            <person name="Zhu A."/>
            <person name="Guo F."/>
            <person name="Chen W."/>
            <person name="Ni D."/>
            <person name="Usadel B."/>
            <person name="Fernie A.R."/>
            <person name="Wen W."/>
        </authorList>
    </citation>
    <scope>NUCLEOTIDE SEQUENCE [LARGE SCALE GENOMIC DNA]</scope>
    <source>
        <strain evidence="4">cv. G240</strain>
    </source>
</reference>
<evidence type="ECO:0000313" key="4">
    <source>
        <dbReference type="Proteomes" id="UP000593564"/>
    </source>
</evidence>
<evidence type="ECO:0000256" key="1">
    <source>
        <dbReference type="PROSITE-ProRule" id="PRU00042"/>
    </source>
</evidence>
<accession>A0A7J7I0P5</accession>
<feature type="domain" description="C2H2-type" evidence="2">
    <location>
        <begin position="89"/>
        <end position="116"/>
    </location>
</feature>
<feature type="domain" description="C2H2-type" evidence="2">
    <location>
        <begin position="9"/>
        <end position="31"/>
    </location>
</feature>
<dbReference type="PANTHER" id="PTHR46869">
    <property type="entry name" value="C2H2-LIKE ZINC FINGER PROTEIN"/>
    <property type="match status" value="1"/>
</dbReference>
<dbReference type="PANTHER" id="PTHR46869:SF6">
    <property type="entry name" value="C2H2-TYPE DOMAIN-CONTAINING PROTEIN"/>
    <property type="match status" value="1"/>
</dbReference>
<dbReference type="InterPro" id="IPR036236">
    <property type="entry name" value="Znf_C2H2_sf"/>
</dbReference>
<dbReference type="Proteomes" id="UP000593564">
    <property type="component" value="Unassembled WGS sequence"/>
</dbReference>
<gene>
    <name evidence="3" type="ORF">HYC85_004903</name>
</gene>
<proteinExistence type="predicted"/>
<keyword evidence="1" id="KW-0862">Zinc</keyword>
<reference evidence="3 4" key="2">
    <citation type="submission" date="2020-07" db="EMBL/GenBank/DDBJ databases">
        <title>Genome assembly of wild tea tree DASZ reveals pedigree and selection history of tea varieties.</title>
        <authorList>
            <person name="Zhang W."/>
        </authorList>
    </citation>
    <scope>NUCLEOTIDE SEQUENCE [LARGE SCALE GENOMIC DNA]</scope>
    <source>
        <strain evidence="4">cv. G240</strain>
        <tissue evidence="3">Leaf</tissue>
    </source>
</reference>
<keyword evidence="1" id="KW-0863">Zinc-finger</keyword>
<keyword evidence="4" id="KW-1185">Reference proteome</keyword>
<dbReference type="SUPFAM" id="SSF57667">
    <property type="entry name" value="beta-beta-alpha zinc fingers"/>
    <property type="match status" value="2"/>
</dbReference>
<dbReference type="AlphaFoldDB" id="A0A7J7I0P5"/>
<feature type="domain" description="C2H2-type" evidence="2">
    <location>
        <begin position="341"/>
        <end position="368"/>
    </location>
</feature>
<organism evidence="3 4">
    <name type="scientific">Camellia sinensis</name>
    <name type="common">Tea plant</name>
    <name type="synonym">Thea sinensis</name>
    <dbReference type="NCBI Taxonomy" id="4442"/>
    <lineage>
        <taxon>Eukaryota</taxon>
        <taxon>Viridiplantae</taxon>
        <taxon>Streptophyta</taxon>
        <taxon>Embryophyta</taxon>
        <taxon>Tracheophyta</taxon>
        <taxon>Spermatophyta</taxon>
        <taxon>Magnoliopsida</taxon>
        <taxon>eudicotyledons</taxon>
        <taxon>Gunneridae</taxon>
        <taxon>Pentapetalae</taxon>
        <taxon>asterids</taxon>
        <taxon>Ericales</taxon>
        <taxon>Theaceae</taxon>
        <taxon>Camellia</taxon>
    </lineage>
</organism>
<protein>
    <recommendedName>
        <fullName evidence="2">C2H2-type domain-containing protein</fullName>
    </recommendedName>
</protein>
<dbReference type="InterPro" id="IPR013087">
    <property type="entry name" value="Znf_C2H2_type"/>
</dbReference>
<comment type="caution">
    <text evidence="3">The sequence shown here is derived from an EMBL/GenBank/DDBJ whole genome shotgun (WGS) entry which is preliminary data.</text>
</comment>
<dbReference type="SMART" id="SM00355">
    <property type="entry name" value="ZnF_C2H2"/>
    <property type="match status" value="4"/>
</dbReference>
<dbReference type="GO" id="GO:0008270">
    <property type="term" value="F:zinc ion binding"/>
    <property type="evidence" value="ECO:0007669"/>
    <property type="project" value="UniProtKB-KW"/>
</dbReference>
<evidence type="ECO:0000313" key="3">
    <source>
        <dbReference type="EMBL" id="KAF5957678.1"/>
    </source>
</evidence>
<dbReference type="PROSITE" id="PS00028">
    <property type="entry name" value="ZINC_FINGER_C2H2_1"/>
    <property type="match status" value="4"/>
</dbReference>
<dbReference type="EMBL" id="JACBKZ010000002">
    <property type="protein sequence ID" value="KAF5957678.1"/>
    <property type="molecule type" value="Genomic_DNA"/>
</dbReference>